<keyword evidence="17" id="KW-0325">Glycoprotein</keyword>
<feature type="region of interest" description="Disordered" evidence="21">
    <location>
        <begin position="557"/>
        <end position="576"/>
    </location>
</feature>
<dbReference type="EMBL" id="JADFTS010000007">
    <property type="protein sequence ID" value="KAF9598944.1"/>
    <property type="molecule type" value="Genomic_DNA"/>
</dbReference>
<comment type="catalytic activity">
    <reaction evidence="18">
        <text>L-threonyl-[protein] + ATP = O-phospho-L-threonyl-[protein] + ADP + H(+)</text>
        <dbReference type="Rhea" id="RHEA:46608"/>
        <dbReference type="Rhea" id="RHEA-COMP:11060"/>
        <dbReference type="Rhea" id="RHEA-COMP:11605"/>
        <dbReference type="ChEBI" id="CHEBI:15378"/>
        <dbReference type="ChEBI" id="CHEBI:30013"/>
        <dbReference type="ChEBI" id="CHEBI:30616"/>
        <dbReference type="ChEBI" id="CHEBI:61977"/>
        <dbReference type="ChEBI" id="CHEBI:456216"/>
        <dbReference type="EC" id="2.7.11.1"/>
    </reaction>
</comment>
<evidence type="ECO:0000256" key="5">
    <source>
        <dbReference type="ARBA" id="ARBA00022614"/>
    </source>
</evidence>
<name>A0A835LPK9_9MAGN</name>
<evidence type="ECO:0000259" key="24">
    <source>
        <dbReference type="PROSITE" id="PS50011"/>
    </source>
</evidence>
<evidence type="ECO:0000256" key="19">
    <source>
        <dbReference type="ARBA" id="ARBA00048679"/>
    </source>
</evidence>
<evidence type="ECO:0000256" key="6">
    <source>
        <dbReference type="ARBA" id="ARBA00022679"/>
    </source>
</evidence>
<dbReference type="Gene3D" id="3.30.200.20">
    <property type="entry name" value="Phosphorylase Kinase, domain 1"/>
    <property type="match status" value="1"/>
</dbReference>
<dbReference type="InterPro" id="IPR032675">
    <property type="entry name" value="LRR_dom_sf"/>
</dbReference>
<dbReference type="SMART" id="SM00220">
    <property type="entry name" value="S_TKc"/>
    <property type="match status" value="1"/>
</dbReference>
<dbReference type="PROSITE" id="PS00107">
    <property type="entry name" value="PROTEIN_KINASE_ATP"/>
    <property type="match status" value="1"/>
</dbReference>
<dbReference type="InterPro" id="IPR000719">
    <property type="entry name" value="Prot_kinase_dom"/>
</dbReference>
<dbReference type="InterPro" id="IPR011009">
    <property type="entry name" value="Kinase-like_dom_sf"/>
</dbReference>
<dbReference type="PROSITE" id="PS00108">
    <property type="entry name" value="PROTEIN_KINASE_ST"/>
    <property type="match status" value="1"/>
</dbReference>
<evidence type="ECO:0000256" key="18">
    <source>
        <dbReference type="ARBA" id="ARBA00047899"/>
    </source>
</evidence>
<evidence type="ECO:0000256" key="7">
    <source>
        <dbReference type="ARBA" id="ARBA00022692"/>
    </source>
</evidence>
<dbReference type="FunFam" id="3.80.10.10:FF:000190">
    <property type="entry name" value="Receptor-like kinase TMK4"/>
    <property type="match status" value="1"/>
</dbReference>
<evidence type="ECO:0000256" key="22">
    <source>
        <dbReference type="SAM" id="Phobius"/>
    </source>
</evidence>
<dbReference type="InterPro" id="IPR017441">
    <property type="entry name" value="Protein_kinase_ATP_BS"/>
</dbReference>
<evidence type="ECO:0000256" key="12">
    <source>
        <dbReference type="ARBA" id="ARBA00022840"/>
    </source>
</evidence>
<dbReference type="CDD" id="cd14066">
    <property type="entry name" value="STKc_IRAK"/>
    <property type="match status" value="1"/>
</dbReference>
<dbReference type="PRINTS" id="PR00019">
    <property type="entry name" value="LEURICHRPT"/>
</dbReference>
<keyword evidence="7 22" id="KW-0812">Transmembrane</keyword>
<dbReference type="OrthoDB" id="2018786at2759"/>
<dbReference type="InterPro" id="IPR013210">
    <property type="entry name" value="LRR_N_plant-typ"/>
</dbReference>
<evidence type="ECO:0000256" key="16">
    <source>
        <dbReference type="ARBA" id="ARBA00023170"/>
    </source>
</evidence>
<keyword evidence="12 20" id="KW-0067">ATP-binding</keyword>
<keyword evidence="26" id="KW-1185">Reference proteome</keyword>
<evidence type="ECO:0000256" key="10">
    <source>
        <dbReference type="ARBA" id="ARBA00022741"/>
    </source>
</evidence>
<evidence type="ECO:0000256" key="3">
    <source>
        <dbReference type="ARBA" id="ARBA00012513"/>
    </source>
</evidence>
<keyword evidence="11" id="KW-0418">Kinase</keyword>
<dbReference type="SUPFAM" id="SSF56112">
    <property type="entry name" value="Protein kinase-like (PK-like)"/>
    <property type="match status" value="1"/>
</dbReference>
<dbReference type="Pfam" id="PF08263">
    <property type="entry name" value="LRRNT_2"/>
    <property type="match status" value="2"/>
</dbReference>
<dbReference type="FunFam" id="3.30.200.20:FF:000226">
    <property type="entry name" value="receptor protein kinase TMK1"/>
    <property type="match status" value="1"/>
</dbReference>
<keyword evidence="15" id="KW-1015">Disulfide bond</keyword>
<dbReference type="GO" id="GO:0016020">
    <property type="term" value="C:membrane"/>
    <property type="evidence" value="ECO:0007669"/>
    <property type="project" value="UniProtKB-SubCell"/>
</dbReference>
<keyword evidence="6" id="KW-0808">Transferase</keyword>
<feature type="chain" id="PRO_5032451807" description="non-specific serine/threonine protein kinase" evidence="23">
    <location>
        <begin position="23"/>
        <end position="947"/>
    </location>
</feature>
<dbReference type="InterPro" id="IPR003591">
    <property type="entry name" value="Leu-rich_rpt_typical-subtyp"/>
</dbReference>
<keyword evidence="9" id="KW-0677">Repeat</keyword>
<dbReference type="GO" id="GO:0004674">
    <property type="term" value="F:protein serine/threonine kinase activity"/>
    <property type="evidence" value="ECO:0007669"/>
    <property type="project" value="UniProtKB-KW"/>
</dbReference>
<evidence type="ECO:0000256" key="17">
    <source>
        <dbReference type="ARBA" id="ARBA00023180"/>
    </source>
</evidence>
<dbReference type="Gene3D" id="1.10.510.10">
    <property type="entry name" value="Transferase(Phosphotransferase) domain 1"/>
    <property type="match status" value="1"/>
</dbReference>
<comment type="catalytic activity">
    <reaction evidence="19">
        <text>L-seryl-[protein] + ATP = O-phospho-L-seryl-[protein] + ADP + H(+)</text>
        <dbReference type="Rhea" id="RHEA:17989"/>
        <dbReference type="Rhea" id="RHEA-COMP:9863"/>
        <dbReference type="Rhea" id="RHEA-COMP:11604"/>
        <dbReference type="ChEBI" id="CHEBI:15378"/>
        <dbReference type="ChEBI" id="CHEBI:29999"/>
        <dbReference type="ChEBI" id="CHEBI:30616"/>
        <dbReference type="ChEBI" id="CHEBI:83421"/>
        <dbReference type="ChEBI" id="CHEBI:456216"/>
        <dbReference type="EC" id="2.7.11.1"/>
    </reaction>
</comment>
<dbReference type="InterPro" id="IPR001611">
    <property type="entry name" value="Leu-rich_rpt"/>
</dbReference>
<dbReference type="AlphaFoldDB" id="A0A835LPK9"/>
<evidence type="ECO:0000256" key="9">
    <source>
        <dbReference type="ARBA" id="ARBA00022737"/>
    </source>
</evidence>
<comment type="subcellular location">
    <subcellularLocation>
        <location evidence="1">Membrane</location>
        <topology evidence="1">Single-pass membrane protein</topology>
    </subcellularLocation>
</comment>
<evidence type="ECO:0000313" key="25">
    <source>
        <dbReference type="EMBL" id="KAF9598944.1"/>
    </source>
</evidence>
<feature type="domain" description="Protein kinase" evidence="24">
    <location>
        <begin position="601"/>
        <end position="881"/>
    </location>
</feature>
<proteinExistence type="inferred from homology"/>
<dbReference type="PANTHER" id="PTHR47986:SF1">
    <property type="entry name" value="OS04G0685900 PROTEIN"/>
    <property type="match status" value="1"/>
</dbReference>
<feature type="transmembrane region" description="Helical" evidence="22">
    <location>
        <begin position="498"/>
        <end position="521"/>
    </location>
</feature>
<keyword evidence="14 22" id="KW-0472">Membrane</keyword>
<accession>A0A835LPK9</accession>
<feature type="region of interest" description="Disordered" evidence="21">
    <location>
        <begin position="917"/>
        <end position="947"/>
    </location>
</feature>
<evidence type="ECO:0000256" key="23">
    <source>
        <dbReference type="SAM" id="SignalP"/>
    </source>
</evidence>
<feature type="signal peptide" evidence="23">
    <location>
        <begin position="1"/>
        <end position="22"/>
    </location>
</feature>
<evidence type="ECO:0000256" key="21">
    <source>
        <dbReference type="SAM" id="MobiDB-lite"/>
    </source>
</evidence>
<comment type="similarity">
    <text evidence="2">Belongs to the protein kinase superfamily. Ser/Thr protein kinase family.</text>
</comment>
<dbReference type="PROSITE" id="PS50011">
    <property type="entry name" value="PROTEIN_KINASE_DOM"/>
    <property type="match status" value="1"/>
</dbReference>
<reference evidence="25 26" key="1">
    <citation type="submission" date="2020-10" db="EMBL/GenBank/DDBJ databases">
        <title>The Coptis chinensis genome and diversification of protoberbering-type alkaloids.</title>
        <authorList>
            <person name="Wang B."/>
            <person name="Shu S."/>
            <person name="Song C."/>
            <person name="Liu Y."/>
        </authorList>
    </citation>
    <scope>NUCLEOTIDE SEQUENCE [LARGE SCALE GENOMIC DNA]</scope>
    <source>
        <strain evidence="25">HL-2020</strain>
        <tissue evidence="25">Leaf</tissue>
    </source>
</reference>
<organism evidence="25 26">
    <name type="scientific">Coptis chinensis</name>
    <dbReference type="NCBI Taxonomy" id="261450"/>
    <lineage>
        <taxon>Eukaryota</taxon>
        <taxon>Viridiplantae</taxon>
        <taxon>Streptophyta</taxon>
        <taxon>Embryophyta</taxon>
        <taxon>Tracheophyta</taxon>
        <taxon>Spermatophyta</taxon>
        <taxon>Magnoliopsida</taxon>
        <taxon>Ranunculales</taxon>
        <taxon>Ranunculaceae</taxon>
        <taxon>Coptidoideae</taxon>
        <taxon>Coptis</taxon>
    </lineage>
</organism>
<evidence type="ECO:0000256" key="2">
    <source>
        <dbReference type="ARBA" id="ARBA00008684"/>
    </source>
</evidence>
<keyword evidence="4" id="KW-0723">Serine/threonine-protein kinase</keyword>
<dbReference type="PANTHER" id="PTHR47986">
    <property type="entry name" value="OSJNBA0070M12.3 PROTEIN"/>
    <property type="match status" value="1"/>
</dbReference>
<sequence>MVEVQWKLVFTVVLSFVSVAYGVTDPNDFRILNEFRKGLENPELLKWPESGGDPCGPPRWPCVFCKGSRVSQIQVQKFGLKGTLPQDFNQLTELSNLGLQRNHFSGKLPTFKGLSKLQYAYLGNNQFDTIPSDFFEGLDVLQILSLENNPLNMTEGWLLPTTLQNSAQLLNLTLSGCGLVGAIPDFLGTMSSLSVLQLADNRLSGGIPASFKQSQLQILWLNDQIGNGLSGPIDVIASMTSLSLLWLHGNQFTGTIPAGIGALPSLTELNLNSNRLVGQIPESLAKMTLLKKLDLSNNNLMGAVPNVSGNFLFASNQLCQSTPGVPCAPQVTALINFLGGVNYPSRYVSSWKGNDPCGGSWLGITCNSVQKVLILNLPDNKLNGTLDPSVGELDSLTEIRLQANNITGTVPKSLTSLKSLTLLDLSANNIEPPLPQFSGSVKLVIDRNPLLMGGNHPASPSPDNSSPHSSTTNPSPPATHSDSPQRPPKVKSSKKSKLVVIVASLASFAGLVLCLVLLSMYCRKKRKGSLKASSSFVVHPRDPSDPDLVKIVVSNNTNGSASTATGSNSESISSGTGDTHVIESGNLVIQVQVLRRVTNNFAPENELGRGGFGTVYKGEMEDGSRIAVKRMEAGIITNKALDEFQAEIAVLSKVRHRHLVNLQGYCIEGNERLLVYEYMPQGALSRHLFHWESLKLEPLSWKRRLNIALDVARAMEYLHSLARESFIHRDLKSSNILLGDDFRAKVSDFGLVKLAPDGMKSVATRLAGTFGYLAPEYAVTGKITTKADVFSYGVVLMELITGLTALDEDRSEESRYLAAWFWHIKSSKERLTAAVDKVLDVNEETLDNISIVAELAGHCTAREPNQRPEMGHAVNVLSQLVEKWKPYDDETEGYTGIDYSLPLTQMVKGWQEAEGKDNSYADIGDSKGSIPARPTGFADSFTSADGR</sequence>
<dbReference type="InterPro" id="IPR008271">
    <property type="entry name" value="Ser/Thr_kinase_AS"/>
</dbReference>
<evidence type="ECO:0000256" key="11">
    <source>
        <dbReference type="ARBA" id="ARBA00022777"/>
    </source>
</evidence>
<dbReference type="SMART" id="SM00369">
    <property type="entry name" value="LRR_TYP"/>
    <property type="match status" value="7"/>
</dbReference>
<dbReference type="InterPro" id="IPR001245">
    <property type="entry name" value="Ser-Thr/Tyr_kinase_cat_dom"/>
</dbReference>
<dbReference type="Gene3D" id="3.80.10.10">
    <property type="entry name" value="Ribonuclease Inhibitor"/>
    <property type="match status" value="2"/>
</dbReference>
<keyword evidence="13 22" id="KW-1133">Transmembrane helix</keyword>
<evidence type="ECO:0000313" key="26">
    <source>
        <dbReference type="Proteomes" id="UP000631114"/>
    </source>
</evidence>
<evidence type="ECO:0000256" key="13">
    <source>
        <dbReference type="ARBA" id="ARBA00022989"/>
    </source>
</evidence>
<dbReference type="Pfam" id="PF13855">
    <property type="entry name" value="LRR_8"/>
    <property type="match status" value="2"/>
</dbReference>
<evidence type="ECO:0000256" key="1">
    <source>
        <dbReference type="ARBA" id="ARBA00004167"/>
    </source>
</evidence>
<dbReference type="EC" id="2.7.11.1" evidence="3"/>
<keyword evidence="16" id="KW-0675">Receptor</keyword>
<evidence type="ECO:0000256" key="8">
    <source>
        <dbReference type="ARBA" id="ARBA00022729"/>
    </source>
</evidence>
<dbReference type="Pfam" id="PF07714">
    <property type="entry name" value="PK_Tyr_Ser-Thr"/>
    <property type="match status" value="1"/>
</dbReference>
<feature type="binding site" evidence="20">
    <location>
        <position position="629"/>
    </location>
    <ligand>
        <name>ATP</name>
        <dbReference type="ChEBI" id="CHEBI:30616"/>
    </ligand>
</feature>
<evidence type="ECO:0000256" key="4">
    <source>
        <dbReference type="ARBA" id="ARBA00022527"/>
    </source>
</evidence>
<dbReference type="Pfam" id="PF00560">
    <property type="entry name" value="LRR_1"/>
    <property type="match status" value="1"/>
</dbReference>
<keyword evidence="10 20" id="KW-0547">Nucleotide-binding</keyword>
<dbReference type="GO" id="GO:0005524">
    <property type="term" value="F:ATP binding"/>
    <property type="evidence" value="ECO:0007669"/>
    <property type="project" value="UniProtKB-UniRule"/>
</dbReference>
<evidence type="ECO:0000256" key="14">
    <source>
        <dbReference type="ARBA" id="ARBA00023136"/>
    </source>
</evidence>
<dbReference type="SUPFAM" id="SSF52058">
    <property type="entry name" value="L domain-like"/>
    <property type="match status" value="1"/>
</dbReference>
<keyword evidence="5" id="KW-0433">Leucine-rich repeat</keyword>
<dbReference type="InterPro" id="IPR052422">
    <property type="entry name" value="Auxin_Ser/Thr_Kinase"/>
</dbReference>
<gene>
    <name evidence="25" type="ORF">IFM89_033142</name>
</gene>
<evidence type="ECO:0000256" key="20">
    <source>
        <dbReference type="PROSITE-ProRule" id="PRU10141"/>
    </source>
</evidence>
<feature type="compositionally biased region" description="Low complexity" evidence="21">
    <location>
        <begin position="455"/>
        <end position="481"/>
    </location>
</feature>
<evidence type="ECO:0000256" key="15">
    <source>
        <dbReference type="ARBA" id="ARBA00023157"/>
    </source>
</evidence>
<dbReference type="FunFam" id="1.10.510.10:FF:000198">
    <property type="entry name" value="receptor protein kinase TMK1"/>
    <property type="match status" value="1"/>
</dbReference>
<comment type="caution">
    <text evidence="25">The sequence shown here is derived from an EMBL/GenBank/DDBJ whole genome shotgun (WGS) entry which is preliminary data.</text>
</comment>
<dbReference type="FunFam" id="3.80.10.10:FF:000129">
    <property type="entry name" value="Leucine-rich repeat receptor-like kinase"/>
    <property type="match status" value="1"/>
</dbReference>
<dbReference type="Proteomes" id="UP000631114">
    <property type="component" value="Unassembled WGS sequence"/>
</dbReference>
<protein>
    <recommendedName>
        <fullName evidence="3">non-specific serine/threonine protein kinase</fullName>
        <ecNumber evidence="3">2.7.11.1</ecNumber>
    </recommendedName>
</protein>
<feature type="region of interest" description="Disordered" evidence="21">
    <location>
        <begin position="451"/>
        <end position="493"/>
    </location>
</feature>
<keyword evidence="8 23" id="KW-0732">Signal</keyword>